<dbReference type="SUPFAM" id="SSF50129">
    <property type="entry name" value="GroES-like"/>
    <property type="match status" value="1"/>
</dbReference>
<dbReference type="AlphaFoldDB" id="A0A0P7AYE8"/>
<comment type="catalytic activity">
    <reaction evidence="15">
        <text>L-arabinitol + NAD(+) = L-xylulose + NADH + H(+)</text>
        <dbReference type="Rhea" id="RHEA:16381"/>
        <dbReference type="ChEBI" id="CHEBI:15378"/>
        <dbReference type="ChEBI" id="CHEBI:17399"/>
        <dbReference type="ChEBI" id="CHEBI:18403"/>
        <dbReference type="ChEBI" id="CHEBI:57540"/>
        <dbReference type="ChEBI" id="CHEBI:57945"/>
        <dbReference type="EC" id="1.1.1.12"/>
    </reaction>
</comment>
<comment type="similarity">
    <text evidence="2 16">Belongs to the zinc-containing alcohol dehydrogenase family.</text>
</comment>
<dbReference type="CDD" id="cd05285">
    <property type="entry name" value="sorbitol_DH"/>
    <property type="match status" value="1"/>
</dbReference>
<keyword evidence="4 16" id="KW-0862">Zinc</keyword>
<evidence type="ECO:0000256" key="11">
    <source>
        <dbReference type="ARBA" id="ARBA00030139"/>
    </source>
</evidence>
<evidence type="ECO:0000256" key="3">
    <source>
        <dbReference type="ARBA" id="ARBA00022723"/>
    </source>
</evidence>
<evidence type="ECO:0000256" key="15">
    <source>
        <dbReference type="ARBA" id="ARBA00049317"/>
    </source>
</evidence>
<dbReference type="SUPFAM" id="SSF51735">
    <property type="entry name" value="NAD(P)-binding Rossmann-fold domains"/>
    <property type="match status" value="1"/>
</dbReference>
<dbReference type="Pfam" id="PF08240">
    <property type="entry name" value="ADH_N"/>
    <property type="match status" value="1"/>
</dbReference>
<comment type="pathway">
    <text evidence="9">Carbohydrate degradation; L-arabinose degradation via L-arabinitol; D-xylulose 5-phosphate from L-arabinose (fungal route): step 4/5.</text>
</comment>
<gene>
    <name evidence="18" type="ORF">AK830_g3574</name>
</gene>
<evidence type="ECO:0000256" key="14">
    <source>
        <dbReference type="ARBA" id="ARBA00039783"/>
    </source>
</evidence>
<dbReference type="Pfam" id="PF00107">
    <property type="entry name" value="ADH_zinc_N"/>
    <property type="match status" value="1"/>
</dbReference>
<sequence length="621" mass="65982">MPGSPPDDMAALLLSSDQAEGTQDHIDALASRNRSVASIHARWDDKVRIVPEAKPGPGDRRAAGIRHQIRHGGFPTPTSTQHSAPCCKVLLDPRLYATPPANTRLGQRTRAARHTSTPRPLFQQWLNPVTCRGAAHRRSGPVVAVDQPEPDHWGGAPVSAVTEMPWPPPTSVARHLRGETGAPRCPVEARVAPGIGPGDAWRGVGGAAVGSASSSVESRSGQLSSSSRMIVHLVVLFERKSLPSSADSFFRPDGTRNLTALETMSPAIRLTNLSFVLNKPGDVSFEERPKPTLKTPHDVLVAINYTGICGSDVHYWVHGAIGKFVVKDPMVLGHESAGTIVEVGESVTHLKVGDRVALEPGYPCRRCTNCTAGKYNLCPDMVFAATPPYDGTLAGYWVAPSDFCFKLPDNVSQQEGALIEPLAVAVHIVKQANVKPGNSVVVMGAGPVGLLCAAVAKAYGATKIVSVDIVQSKLDFAKDFASTHIYTSQRVSPEENAKALLEHADLPDGADVVIDASGAEPSIQASIHVVKVGGNYVQGGMGKSDINFPIMAMCIKEMTMSGSFRYGPGDYPLAVELVASGRVDVKKLITGVVSFKEAEQAFKKVKEGEAIKVLIAGPNES</sequence>
<keyword evidence="6" id="KW-0560">Oxidoreductase</keyword>
<comment type="caution">
    <text evidence="18">The sequence shown here is derived from an EMBL/GenBank/DDBJ whole genome shotgun (WGS) entry which is preliminary data.</text>
</comment>
<evidence type="ECO:0000256" key="1">
    <source>
        <dbReference type="ARBA" id="ARBA00001947"/>
    </source>
</evidence>
<evidence type="ECO:0000259" key="17">
    <source>
        <dbReference type="SMART" id="SM00829"/>
    </source>
</evidence>
<evidence type="ECO:0000256" key="2">
    <source>
        <dbReference type="ARBA" id="ARBA00008072"/>
    </source>
</evidence>
<proteinExistence type="inferred from homology"/>
<dbReference type="EC" id="1.1.1.9" evidence="10"/>
<evidence type="ECO:0000256" key="7">
    <source>
        <dbReference type="ARBA" id="ARBA00023027"/>
    </source>
</evidence>
<dbReference type="GO" id="GO:0008270">
    <property type="term" value="F:zinc ion binding"/>
    <property type="evidence" value="ECO:0007669"/>
    <property type="project" value="InterPro"/>
</dbReference>
<feature type="domain" description="Enoyl reductase (ER)" evidence="17">
    <location>
        <begin position="281"/>
        <end position="615"/>
    </location>
</feature>
<comment type="function">
    <text evidence="8">Xylitol dehydrogenase which catalyzes the conversion of xylitol to D-xylulose. Xylose is a major component of hemicelluloses such as xylan. Most fungi utilize D-xylose via three enzymatic reactions, xylose reductase (XR), xylitol dehydrogenase (XDH), and xylulokinase, to form xylulose 5-phosphate, which enters pentose phosphate pathway.</text>
</comment>
<evidence type="ECO:0000256" key="13">
    <source>
        <dbReference type="ARBA" id="ARBA00038954"/>
    </source>
</evidence>
<dbReference type="Gene3D" id="3.90.180.10">
    <property type="entry name" value="Medium-chain alcohol dehydrogenases, catalytic domain"/>
    <property type="match status" value="1"/>
</dbReference>
<evidence type="ECO:0000313" key="19">
    <source>
        <dbReference type="Proteomes" id="UP000050424"/>
    </source>
</evidence>
<dbReference type="PANTHER" id="PTHR43161">
    <property type="entry name" value="SORBITOL DEHYDROGENASE"/>
    <property type="match status" value="1"/>
</dbReference>
<keyword evidence="3 16" id="KW-0479">Metal-binding</keyword>
<dbReference type="InterPro" id="IPR013154">
    <property type="entry name" value="ADH-like_N"/>
</dbReference>
<dbReference type="GO" id="GO:0006062">
    <property type="term" value="P:sorbitol catabolic process"/>
    <property type="evidence" value="ECO:0007669"/>
    <property type="project" value="TreeGrafter"/>
</dbReference>
<dbReference type="GO" id="GO:0046526">
    <property type="term" value="F:D-xylulose reductase activity"/>
    <property type="evidence" value="ECO:0007669"/>
    <property type="project" value="UniProtKB-EC"/>
</dbReference>
<comment type="pathway">
    <text evidence="12">Carbohydrate degradation; L-arabinose degradation via L-arabinitol; D-xylulose 5-phosphate from L-arabinose (fungal route): step 2/5.</text>
</comment>
<dbReference type="Proteomes" id="UP000050424">
    <property type="component" value="Unassembled WGS sequence"/>
</dbReference>
<evidence type="ECO:0000256" key="16">
    <source>
        <dbReference type="RuleBase" id="RU361277"/>
    </source>
</evidence>
<name>A0A0P7AYE8_9HYPO</name>
<evidence type="ECO:0000256" key="10">
    <source>
        <dbReference type="ARBA" id="ARBA00026119"/>
    </source>
</evidence>
<evidence type="ECO:0000256" key="4">
    <source>
        <dbReference type="ARBA" id="ARBA00022833"/>
    </source>
</evidence>
<dbReference type="STRING" id="78410.A0A0P7AYE8"/>
<dbReference type="EC" id="1.1.1.12" evidence="13"/>
<dbReference type="GO" id="GO:0019568">
    <property type="term" value="P:arabinose catabolic process"/>
    <property type="evidence" value="ECO:0007669"/>
    <property type="project" value="UniProtKB-KW"/>
</dbReference>
<dbReference type="InterPro" id="IPR045306">
    <property type="entry name" value="SDH-like"/>
</dbReference>
<dbReference type="InterPro" id="IPR036291">
    <property type="entry name" value="NAD(P)-bd_dom_sf"/>
</dbReference>
<dbReference type="InterPro" id="IPR020843">
    <property type="entry name" value="ER"/>
</dbReference>
<protein>
    <recommendedName>
        <fullName evidence="14">L-arabinitol 4-dehydrogenase</fullName>
        <ecNumber evidence="13">1.1.1.12</ecNumber>
        <ecNumber evidence="10">1.1.1.9</ecNumber>
    </recommendedName>
    <alternativeName>
        <fullName evidence="11">Xylitol dehydrogenase A</fullName>
    </alternativeName>
</protein>
<keyword evidence="5" id="KW-0119">Carbohydrate metabolism</keyword>
<evidence type="ECO:0000256" key="9">
    <source>
        <dbReference type="ARBA" id="ARBA00025713"/>
    </source>
</evidence>
<dbReference type="Gene3D" id="3.40.50.720">
    <property type="entry name" value="NAD(P)-binding Rossmann-like Domain"/>
    <property type="match status" value="1"/>
</dbReference>
<dbReference type="InterPro" id="IPR002328">
    <property type="entry name" value="ADH_Zn_CS"/>
</dbReference>
<evidence type="ECO:0000256" key="12">
    <source>
        <dbReference type="ARBA" id="ARBA00037881"/>
    </source>
</evidence>
<evidence type="ECO:0000256" key="5">
    <source>
        <dbReference type="ARBA" id="ARBA00022935"/>
    </source>
</evidence>
<evidence type="ECO:0000313" key="18">
    <source>
        <dbReference type="EMBL" id="KPM42990.1"/>
    </source>
</evidence>
<dbReference type="EMBL" id="LKCW01000039">
    <property type="protein sequence ID" value="KPM42990.1"/>
    <property type="molecule type" value="Genomic_DNA"/>
</dbReference>
<dbReference type="GO" id="GO:0003939">
    <property type="term" value="F:L-iditol 2-dehydrogenase (NAD+) activity"/>
    <property type="evidence" value="ECO:0007669"/>
    <property type="project" value="TreeGrafter"/>
</dbReference>
<reference evidence="18 19" key="1">
    <citation type="submission" date="2015-09" db="EMBL/GenBank/DDBJ databases">
        <title>Draft genome of a European isolate of the apple canker pathogen Neonectria ditissima.</title>
        <authorList>
            <person name="Gomez-Cortecero A."/>
            <person name="Harrison R.J."/>
            <person name="Armitage A.D."/>
        </authorList>
    </citation>
    <scope>NUCLEOTIDE SEQUENCE [LARGE SCALE GENOMIC DNA]</scope>
    <source>
        <strain evidence="18 19">R09/05</strain>
    </source>
</reference>
<comment type="cofactor">
    <cofactor evidence="1 16">
        <name>Zn(2+)</name>
        <dbReference type="ChEBI" id="CHEBI:29105"/>
    </cofactor>
</comment>
<accession>A0A0P7AYE8</accession>
<keyword evidence="19" id="KW-1185">Reference proteome</keyword>
<organism evidence="18 19">
    <name type="scientific">Neonectria ditissima</name>
    <dbReference type="NCBI Taxonomy" id="78410"/>
    <lineage>
        <taxon>Eukaryota</taxon>
        <taxon>Fungi</taxon>
        <taxon>Dikarya</taxon>
        <taxon>Ascomycota</taxon>
        <taxon>Pezizomycotina</taxon>
        <taxon>Sordariomycetes</taxon>
        <taxon>Hypocreomycetidae</taxon>
        <taxon>Hypocreales</taxon>
        <taxon>Nectriaceae</taxon>
        <taxon>Neonectria</taxon>
    </lineage>
</organism>
<keyword evidence="7" id="KW-0520">NAD</keyword>
<dbReference type="FunFam" id="3.40.50.720:FF:000068">
    <property type="entry name" value="Sorbitol dehydrogenase"/>
    <property type="match status" value="1"/>
</dbReference>
<dbReference type="PANTHER" id="PTHR43161:SF9">
    <property type="entry name" value="SORBITOL DEHYDROGENASE"/>
    <property type="match status" value="1"/>
</dbReference>
<evidence type="ECO:0000256" key="8">
    <source>
        <dbReference type="ARBA" id="ARBA00024843"/>
    </source>
</evidence>
<dbReference type="InterPro" id="IPR013149">
    <property type="entry name" value="ADH-like_C"/>
</dbReference>
<keyword evidence="5" id="KW-0054">Arabinose catabolism</keyword>
<dbReference type="PROSITE" id="PS00059">
    <property type="entry name" value="ADH_ZINC"/>
    <property type="match status" value="1"/>
</dbReference>
<dbReference type="InterPro" id="IPR011032">
    <property type="entry name" value="GroES-like_sf"/>
</dbReference>
<dbReference type="OrthoDB" id="3941538at2759"/>
<dbReference type="GO" id="GO:0050019">
    <property type="term" value="F:L-arabinitol 4-dehydrogenase activity"/>
    <property type="evidence" value="ECO:0007669"/>
    <property type="project" value="UniProtKB-EC"/>
</dbReference>
<dbReference type="SMART" id="SM00829">
    <property type="entry name" value="PKS_ER"/>
    <property type="match status" value="1"/>
</dbReference>
<evidence type="ECO:0000256" key="6">
    <source>
        <dbReference type="ARBA" id="ARBA00023002"/>
    </source>
</evidence>